<organism evidence="6 7">
    <name type="scientific">Levilinea saccharolytica</name>
    <dbReference type="NCBI Taxonomy" id="229921"/>
    <lineage>
        <taxon>Bacteria</taxon>
        <taxon>Bacillati</taxon>
        <taxon>Chloroflexota</taxon>
        <taxon>Anaerolineae</taxon>
        <taxon>Anaerolineales</taxon>
        <taxon>Anaerolineaceae</taxon>
        <taxon>Levilinea</taxon>
    </lineage>
</organism>
<sequence>MKTALVIGSGLGGLAAALRLRKMGLNVTVIEKQERPGGRSNVLMENGFRMDTGPTILVMKDTFDETYRALGYDINQRLHFTQLDPNYRIYFHDGDSIDLYSNMARLAAEVDRVEPGSGERLFQFLGANARKYELAMEFVTRNYDHITDLANPVAGVRLLETQAHQRMYAQVSRFFQSDKLRKAFSFHSMFLGLSPFDALSIYSLITYADMARGMFYPKGGIYSIIEDLLTLAAEMGVEVRTQAPAAEILIQNGRAVGVRLENGETLSADLVVSNADLPYTYQKLIPAAHRRDYPDRRLERMEYACSGYLLYLGVDRTYPQLQHQALYFSDDYRANLDAIFRTRTLPGDPSFHLNVPTQTDPSLAPPGHSLIYMLAPMPNLQGGVSWDSAAPQVRETLLSRLEQIVDPHIRSHIVWEREYRPDDFASRINAVHGTAFGSLAHGLFQSAYFRPHNKARDIQGLYFVGQGTYPGIGMPMVLLSARLLAERVARDFHL</sequence>
<evidence type="ECO:0000259" key="5">
    <source>
        <dbReference type="Pfam" id="PF01593"/>
    </source>
</evidence>
<gene>
    <name evidence="6" type="ORF">ADN01_17015</name>
</gene>
<comment type="similarity">
    <text evidence="4">Belongs to the carotenoid/retinoid oxidoreductase family.</text>
</comment>
<dbReference type="RefSeq" id="WP_062417491.1">
    <property type="nucleotide sequence ID" value="NZ_DF967974.1"/>
</dbReference>
<proteinExistence type="inferred from homology"/>
<dbReference type="InterPro" id="IPR014105">
    <property type="entry name" value="Carotenoid/retinoid_OxRdtase"/>
</dbReference>
<evidence type="ECO:0000313" key="6">
    <source>
        <dbReference type="EMBL" id="KPL75566.1"/>
    </source>
</evidence>
<dbReference type="NCBIfam" id="TIGR02734">
    <property type="entry name" value="crtI_fam"/>
    <property type="match status" value="1"/>
</dbReference>
<protein>
    <recommendedName>
        <fullName evidence="5">Amine oxidase domain-containing protein</fullName>
    </recommendedName>
</protein>
<dbReference type="Gene3D" id="3.50.50.60">
    <property type="entry name" value="FAD/NAD(P)-binding domain"/>
    <property type="match status" value="2"/>
</dbReference>
<dbReference type="OrthoDB" id="9814556at2"/>
<dbReference type="InterPro" id="IPR002937">
    <property type="entry name" value="Amino_oxidase"/>
</dbReference>
<evidence type="ECO:0000313" key="7">
    <source>
        <dbReference type="Proteomes" id="UP000050501"/>
    </source>
</evidence>
<dbReference type="STRING" id="229921.ADN01_17015"/>
<evidence type="ECO:0000256" key="3">
    <source>
        <dbReference type="ARBA" id="ARBA00023002"/>
    </source>
</evidence>
<dbReference type="SUPFAM" id="SSF51905">
    <property type="entry name" value="FAD/NAD(P)-binding domain"/>
    <property type="match status" value="1"/>
</dbReference>
<dbReference type="PANTHER" id="PTHR43734">
    <property type="entry name" value="PHYTOENE DESATURASE"/>
    <property type="match status" value="1"/>
</dbReference>
<dbReference type="InterPro" id="IPR036188">
    <property type="entry name" value="FAD/NAD-bd_sf"/>
</dbReference>
<dbReference type="Pfam" id="PF01593">
    <property type="entry name" value="Amino_oxidase"/>
    <property type="match status" value="1"/>
</dbReference>
<keyword evidence="7" id="KW-1185">Reference proteome</keyword>
<accession>A0A0P6XKL2</accession>
<feature type="domain" description="Amine oxidase" evidence="5">
    <location>
        <begin position="11"/>
        <end position="488"/>
    </location>
</feature>
<comment type="caution">
    <text evidence="6">The sequence shown here is derived from an EMBL/GenBank/DDBJ whole genome shotgun (WGS) entry which is preliminary data.</text>
</comment>
<dbReference type="GO" id="GO:0016491">
    <property type="term" value="F:oxidoreductase activity"/>
    <property type="evidence" value="ECO:0007669"/>
    <property type="project" value="UniProtKB-KW"/>
</dbReference>
<name>A0A0P6XKL2_9CHLR</name>
<reference evidence="6 7" key="1">
    <citation type="submission" date="2015-07" db="EMBL/GenBank/DDBJ databases">
        <title>Genome sequence of Levilinea saccharolytica DSM 16555.</title>
        <authorList>
            <person name="Hemp J."/>
            <person name="Ward L.M."/>
            <person name="Pace L.A."/>
            <person name="Fischer W.W."/>
        </authorList>
    </citation>
    <scope>NUCLEOTIDE SEQUENCE [LARGE SCALE GENOMIC DNA]</scope>
    <source>
        <strain evidence="6 7">KIBI-1</strain>
    </source>
</reference>
<dbReference type="Proteomes" id="UP000050501">
    <property type="component" value="Unassembled WGS sequence"/>
</dbReference>
<dbReference type="PANTHER" id="PTHR43734:SF1">
    <property type="entry name" value="PHYTOENE DESATURASE"/>
    <property type="match status" value="1"/>
</dbReference>
<dbReference type="AlphaFoldDB" id="A0A0P6XKL2"/>
<comment type="pathway">
    <text evidence="1 4">Carotenoid biosynthesis.</text>
</comment>
<evidence type="ECO:0000256" key="4">
    <source>
        <dbReference type="RuleBase" id="RU362075"/>
    </source>
</evidence>
<keyword evidence="3 4" id="KW-0560">Oxidoreductase</keyword>
<dbReference type="GO" id="GO:0016117">
    <property type="term" value="P:carotenoid biosynthetic process"/>
    <property type="evidence" value="ECO:0007669"/>
    <property type="project" value="UniProtKB-KW"/>
</dbReference>
<evidence type="ECO:0000256" key="1">
    <source>
        <dbReference type="ARBA" id="ARBA00004829"/>
    </source>
</evidence>
<evidence type="ECO:0000256" key="2">
    <source>
        <dbReference type="ARBA" id="ARBA00022746"/>
    </source>
</evidence>
<keyword evidence="2 4" id="KW-0125">Carotenoid biosynthesis</keyword>
<dbReference type="EMBL" id="LGCM01000065">
    <property type="protein sequence ID" value="KPL75566.1"/>
    <property type="molecule type" value="Genomic_DNA"/>
</dbReference>